<proteinExistence type="predicted"/>
<dbReference type="InterPro" id="IPR040387">
    <property type="entry name" value="RIN4/NOI4"/>
</dbReference>
<feature type="region of interest" description="Disordered" evidence="1">
    <location>
        <begin position="28"/>
        <end position="230"/>
    </location>
</feature>
<accession>A0ABP0XNS4</accession>
<feature type="domain" description="RIN4 pathogenic type III effector avirulence factor Avr cleavage site" evidence="2">
    <location>
        <begin position="4"/>
        <end position="33"/>
    </location>
</feature>
<keyword evidence="4" id="KW-1185">Reference proteome</keyword>
<reference evidence="3 4" key="1">
    <citation type="submission" date="2024-03" db="EMBL/GenBank/DDBJ databases">
        <authorList>
            <person name="Gkanogiannis A."/>
            <person name="Becerra Lopez-Lavalle L."/>
        </authorList>
    </citation>
    <scope>NUCLEOTIDE SEQUENCE [LARGE SCALE GENOMIC DNA]</scope>
</reference>
<feature type="compositionally biased region" description="Polar residues" evidence="1">
    <location>
        <begin position="197"/>
        <end position="229"/>
    </location>
</feature>
<evidence type="ECO:0000313" key="4">
    <source>
        <dbReference type="Proteomes" id="UP001642487"/>
    </source>
</evidence>
<dbReference type="PANTHER" id="PTHR33159">
    <property type="entry name" value="RPM1-INTERACTING PROTEIN 4 (RIN4) FAMILY PROTEIN"/>
    <property type="match status" value="1"/>
</dbReference>
<sequence>MEKQRSHVPAFGNWESEGNVPYTVFFDKARKGRGGGPIRNPNDPEEYPEMVMDNSHEAAPTKSNPKDDAPPPKPTTHERRHSREDAGLRPCANPPANRENPSRRQSGSEYSIDRSPLHRQAKPSGRDSPVTEGKSFEGAYGNRGKTRMKNDAAQEGTAVPKFGSWDVNNPASADGFTHIFGKVREERMGPGTPPPQHSSSPYNNVNNGRPNDSAKNSKTLSSPHHQSAPTKGFYSADWIIFAPSFA</sequence>
<dbReference type="InterPro" id="IPR008700">
    <property type="entry name" value="TypeIII_avirulence_cleave"/>
</dbReference>
<dbReference type="EMBL" id="OZ021735">
    <property type="protein sequence ID" value="CAK9309813.1"/>
    <property type="molecule type" value="Genomic_DNA"/>
</dbReference>
<dbReference type="Pfam" id="PF05627">
    <property type="entry name" value="AvrRpt-cleavage"/>
    <property type="match status" value="2"/>
</dbReference>
<gene>
    <name evidence="3" type="ORF">CITCOLO1_LOCUS1412</name>
</gene>
<feature type="domain" description="RIN4 pathogenic type III effector avirulence factor Avr cleavage site" evidence="2">
    <location>
        <begin position="155"/>
        <end position="188"/>
    </location>
</feature>
<feature type="region of interest" description="Disordered" evidence="1">
    <location>
        <begin position="1"/>
        <end position="20"/>
    </location>
</feature>
<organism evidence="3 4">
    <name type="scientific">Citrullus colocynthis</name>
    <name type="common">colocynth</name>
    <dbReference type="NCBI Taxonomy" id="252529"/>
    <lineage>
        <taxon>Eukaryota</taxon>
        <taxon>Viridiplantae</taxon>
        <taxon>Streptophyta</taxon>
        <taxon>Embryophyta</taxon>
        <taxon>Tracheophyta</taxon>
        <taxon>Spermatophyta</taxon>
        <taxon>Magnoliopsida</taxon>
        <taxon>eudicotyledons</taxon>
        <taxon>Gunneridae</taxon>
        <taxon>Pentapetalae</taxon>
        <taxon>rosids</taxon>
        <taxon>fabids</taxon>
        <taxon>Cucurbitales</taxon>
        <taxon>Cucurbitaceae</taxon>
        <taxon>Benincaseae</taxon>
        <taxon>Citrullus</taxon>
    </lineage>
</organism>
<dbReference type="Proteomes" id="UP001642487">
    <property type="component" value="Chromosome 1"/>
</dbReference>
<protein>
    <recommendedName>
        <fullName evidence="2">RIN4 pathogenic type III effector avirulence factor Avr cleavage site domain-containing protein</fullName>
    </recommendedName>
</protein>
<evidence type="ECO:0000259" key="2">
    <source>
        <dbReference type="Pfam" id="PF05627"/>
    </source>
</evidence>
<name>A0ABP0XNS4_9ROSI</name>
<evidence type="ECO:0000313" key="3">
    <source>
        <dbReference type="EMBL" id="CAK9309813.1"/>
    </source>
</evidence>
<evidence type="ECO:0000256" key="1">
    <source>
        <dbReference type="SAM" id="MobiDB-lite"/>
    </source>
</evidence>
<dbReference type="PANTHER" id="PTHR33159:SF6">
    <property type="entry name" value="RPM1-INTERACTING PROTEIN 4"/>
    <property type="match status" value="1"/>
</dbReference>
<feature type="compositionally biased region" description="Basic and acidic residues" evidence="1">
    <location>
        <begin position="64"/>
        <end position="87"/>
    </location>
</feature>